<proteinExistence type="predicted"/>
<evidence type="ECO:0000313" key="3">
    <source>
        <dbReference type="Proteomes" id="UP001460270"/>
    </source>
</evidence>
<organism evidence="2 3">
    <name type="scientific">Mugilogobius chulae</name>
    <name type="common">yellowstripe goby</name>
    <dbReference type="NCBI Taxonomy" id="88201"/>
    <lineage>
        <taxon>Eukaryota</taxon>
        <taxon>Metazoa</taxon>
        <taxon>Chordata</taxon>
        <taxon>Craniata</taxon>
        <taxon>Vertebrata</taxon>
        <taxon>Euteleostomi</taxon>
        <taxon>Actinopterygii</taxon>
        <taxon>Neopterygii</taxon>
        <taxon>Teleostei</taxon>
        <taxon>Neoteleostei</taxon>
        <taxon>Acanthomorphata</taxon>
        <taxon>Gobiaria</taxon>
        <taxon>Gobiiformes</taxon>
        <taxon>Gobioidei</taxon>
        <taxon>Gobiidae</taxon>
        <taxon>Gobionellinae</taxon>
        <taxon>Mugilogobius</taxon>
    </lineage>
</organism>
<feature type="compositionally biased region" description="Polar residues" evidence="1">
    <location>
        <begin position="51"/>
        <end position="70"/>
    </location>
</feature>
<reference evidence="3" key="1">
    <citation type="submission" date="2024-04" db="EMBL/GenBank/DDBJ databases">
        <title>Salinicola lusitanus LLJ914,a marine bacterium isolated from the Okinawa Trough.</title>
        <authorList>
            <person name="Li J."/>
        </authorList>
    </citation>
    <scope>NUCLEOTIDE SEQUENCE [LARGE SCALE GENOMIC DNA]</scope>
</reference>
<protein>
    <submittedName>
        <fullName evidence="2">Uncharacterized protein</fullName>
    </submittedName>
</protein>
<dbReference type="Proteomes" id="UP001460270">
    <property type="component" value="Unassembled WGS sequence"/>
</dbReference>
<sequence length="77" mass="8397">LGLAWSIPILCSQREQSSHINVAPSYNEPVCIIDPRCFTVEIYQGQLPTEPSHTAKLQSNPASTSPTEPCNESGMLL</sequence>
<name>A0AAW0P0U7_9GOBI</name>
<evidence type="ECO:0000313" key="2">
    <source>
        <dbReference type="EMBL" id="KAK7913513.1"/>
    </source>
</evidence>
<accession>A0AAW0P0U7</accession>
<dbReference type="AlphaFoldDB" id="A0AAW0P0U7"/>
<comment type="caution">
    <text evidence="2">The sequence shown here is derived from an EMBL/GenBank/DDBJ whole genome shotgun (WGS) entry which is preliminary data.</text>
</comment>
<evidence type="ECO:0000256" key="1">
    <source>
        <dbReference type="SAM" id="MobiDB-lite"/>
    </source>
</evidence>
<gene>
    <name evidence="2" type="ORF">WMY93_013724</name>
</gene>
<feature type="non-terminal residue" evidence="2">
    <location>
        <position position="1"/>
    </location>
</feature>
<dbReference type="EMBL" id="JBBPFD010000009">
    <property type="protein sequence ID" value="KAK7913513.1"/>
    <property type="molecule type" value="Genomic_DNA"/>
</dbReference>
<keyword evidence="3" id="KW-1185">Reference proteome</keyword>
<feature type="region of interest" description="Disordered" evidence="1">
    <location>
        <begin position="51"/>
        <end position="77"/>
    </location>
</feature>